<organism evidence="7">
    <name type="scientific">Xenopsylla cheopis</name>
    <name type="common">Oriental rat flea</name>
    <name type="synonym">Pulex cheopis</name>
    <dbReference type="NCBI Taxonomy" id="163159"/>
    <lineage>
        <taxon>Eukaryota</taxon>
        <taxon>Metazoa</taxon>
        <taxon>Ecdysozoa</taxon>
        <taxon>Arthropoda</taxon>
        <taxon>Hexapoda</taxon>
        <taxon>Insecta</taxon>
        <taxon>Pterygota</taxon>
        <taxon>Neoptera</taxon>
        <taxon>Endopterygota</taxon>
        <taxon>Siphonaptera</taxon>
        <taxon>Pulicidae</taxon>
        <taxon>Xenopsyllinae</taxon>
        <taxon>Xenopsylla</taxon>
    </lineage>
</organism>
<dbReference type="PANTHER" id="PTHR22526">
    <property type="entry name" value="ANAPHASE PROMOTING COMPLEX C SUBUNIT 15, PSEUDOGENE-RELATED"/>
    <property type="match status" value="1"/>
</dbReference>
<proteinExistence type="inferred from homology"/>
<accession>A0A6M2DPI1</accession>
<evidence type="ECO:0000256" key="4">
    <source>
        <dbReference type="ARBA" id="ARBA00022776"/>
    </source>
</evidence>
<reference evidence="7" key="1">
    <citation type="submission" date="2020-03" db="EMBL/GenBank/DDBJ databases">
        <title>Transcriptomic Profiling of the Digestive Tract of the Rat Flea, Xenopsylla cheopis, Following Blood Feeding and Infection with Yersinia pestis.</title>
        <authorList>
            <person name="Bland D.M."/>
            <person name="Martens C.A."/>
            <person name="Virtaneva K."/>
            <person name="Kanakabandi K."/>
            <person name="Long D."/>
            <person name="Rosenke R."/>
            <person name="Saturday G.A."/>
            <person name="Hoyt F.H."/>
            <person name="Bruno D.P."/>
            <person name="Ribeiro J.M.C."/>
            <person name="Hinnebusch J."/>
        </authorList>
    </citation>
    <scope>NUCLEOTIDE SEQUENCE</scope>
</reference>
<dbReference type="Pfam" id="PF15243">
    <property type="entry name" value="ANAPC15"/>
    <property type="match status" value="1"/>
</dbReference>
<sequence>MSLPSMLPSLRGIIINPVWFNVDSPCDDEADVASLEQEHQSWLNSIAQFNMDTVPIGKLAVEHLSEEPDTDDEDGNDDTDDSDSHDEEDEEDMILDVTGRGYIPPEEVRGQPQNITAQHAVSR</sequence>
<evidence type="ECO:0000313" key="7">
    <source>
        <dbReference type="EMBL" id="NOV47051.1"/>
    </source>
</evidence>
<name>A0A6M2DPI1_XENCH</name>
<dbReference type="GO" id="GO:0090266">
    <property type="term" value="P:regulation of mitotic cell cycle spindle assembly checkpoint"/>
    <property type="evidence" value="ECO:0007669"/>
    <property type="project" value="InterPro"/>
</dbReference>
<keyword evidence="3" id="KW-0132">Cell division</keyword>
<dbReference type="AlphaFoldDB" id="A0A6M2DPI1"/>
<evidence type="ECO:0000256" key="1">
    <source>
        <dbReference type="ARBA" id="ARBA00004906"/>
    </source>
</evidence>
<dbReference type="GO" id="GO:0051301">
    <property type="term" value="P:cell division"/>
    <property type="evidence" value="ECO:0007669"/>
    <property type="project" value="UniProtKB-KW"/>
</dbReference>
<comment type="pathway">
    <text evidence="1">Protein modification; protein ubiquitination.</text>
</comment>
<protein>
    <submittedName>
        <fullName evidence="7">Protein photinus pyralis</fullName>
    </submittedName>
</protein>
<dbReference type="EMBL" id="GIIL01003325">
    <property type="protein sequence ID" value="NOV47051.1"/>
    <property type="molecule type" value="Transcribed_RNA"/>
</dbReference>
<evidence type="ECO:0000256" key="2">
    <source>
        <dbReference type="ARBA" id="ARBA00009618"/>
    </source>
</evidence>
<dbReference type="PANTHER" id="PTHR22526:SF2">
    <property type="entry name" value="ANAPHASE PROMOTING COMPLEX C SUBUNIT 15, PSEUDOGENE-RELATED"/>
    <property type="match status" value="1"/>
</dbReference>
<feature type="compositionally biased region" description="Acidic residues" evidence="6">
    <location>
        <begin position="67"/>
        <end position="94"/>
    </location>
</feature>
<feature type="compositionally biased region" description="Polar residues" evidence="6">
    <location>
        <begin position="111"/>
        <end position="123"/>
    </location>
</feature>
<dbReference type="InterPro" id="IPR026182">
    <property type="entry name" value="ANAPC15"/>
</dbReference>
<dbReference type="GO" id="GO:0005680">
    <property type="term" value="C:anaphase-promoting complex"/>
    <property type="evidence" value="ECO:0007669"/>
    <property type="project" value="InterPro"/>
</dbReference>
<feature type="region of interest" description="Disordered" evidence="6">
    <location>
        <begin position="58"/>
        <end position="123"/>
    </location>
</feature>
<keyword evidence="5" id="KW-0131">Cell cycle</keyword>
<evidence type="ECO:0000256" key="3">
    <source>
        <dbReference type="ARBA" id="ARBA00022618"/>
    </source>
</evidence>
<comment type="similarity">
    <text evidence="2">Belongs to the APC15 family.</text>
</comment>
<keyword evidence="4" id="KW-0498">Mitosis</keyword>
<evidence type="ECO:0000256" key="5">
    <source>
        <dbReference type="ARBA" id="ARBA00023306"/>
    </source>
</evidence>
<evidence type="ECO:0000256" key="6">
    <source>
        <dbReference type="SAM" id="MobiDB-lite"/>
    </source>
</evidence>